<dbReference type="AlphaFoldDB" id="F1CIY5"/>
<comment type="subcellular location">
    <subcellularLocation>
        <location evidence="1">Secreted</location>
    </subcellularLocation>
</comment>
<dbReference type="InterPro" id="IPR002061">
    <property type="entry name" value="Scorpion_toxinL/defensin"/>
</dbReference>
<name>F1CIY5_HOTJU</name>
<feature type="non-terminal residue" evidence="3">
    <location>
        <position position="1"/>
    </location>
</feature>
<reference evidence="3" key="1">
    <citation type="journal article" date="2011" name="Toxicon">
        <title>The tale of a resting gland: transcriptome of a replete venom gland from the scorpion Hottentotta judaicus.</title>
        <authorList>
            <person name="Morgenstern D."/>
            <person name="Rohde B.H."/>
            <person name="King G.F."/>
            <person name="Tal T."/>
            <person name="Sher D."/>
            <person name="Zlotkin E."/>
        </authorList>
    </citation>
    <scope>NUCLEOTIDE SEQUENCE</scope>
    <source>
        <tissue evidence="3">Telson</tissue>
    </source>
</reference>
<sequence length="83" mass="9529">TANFNDGYPLRNDCPISCIPDDHYEHCNQFCIKNQAESGSCDFDADACKCWGIPSEMKIWNPKSSKCQSWNQNLITNFFNLED</sequence>
<evidence type="ECO:0000256" key="1">
    <source>
        <dbReference type="ARBA" id="ARBA00004613"/>
    </source>
</evidence>
<protein>
    <submittedName>
        <fullName evidence="3">U3m-buthitoxin-Hj1a</fullName>
    </submittedName>
</protein>
<dbReference type="CDD" id="cd23106">
    <property type="entry name" value="neurotoxins_LC_scorpion"/>
    <property type="match status" value="1"/>
</dbReference>
<organism evidence="3">
    <name type="scientific">Hottentotta judaicus</name>
    <name type="common">Black scorpion</name>
    <name type="synonym">Buthotus judaicus</name>
    <dbReference type="NCBI Taxonomy" id="6863"/>
    <lineage>
        <taxon>Eukaryota</taxon>
        <taxon>Metazoa</taxon>
        <taxon>Ecdysozoa</taxon>
        <taxon>Arthropoda</taxon>
        <taxon>Chelicerata</taxon>
        <taxon>Arachnida</taxon>
        <taxon>Scorpiones</taxon>
        <taxon>Buthida</taxon>
        <taxon>Buthoidea</taxon>
        <taxon>Buthidae</taxon>
        <taxon>Hottentotta</taxon>
    </lineage>
</organism>
<dbReference type="Pfam" id="PF00537">
    <property type="entry name" value="Toxin_3"/>
    <property type="match status" value="1"/>
</dbReference>
<dbReference type="InterPro" id="IPR036574">
    <property type="entry name" value="Scorpion_toxin-like_sf"/>
</dbReference>
<evidence type="ECO:0000256" key="2">
    <source>
        <dbReference type="ARBA" id="ARBA00022525"/>
    </source>
</evidence>
<dbReference type="GO" id="GO:0005576">
    <property type="term" value="C:extracellular region"/>
    <property type="evidence" value="ECO:0007669"/>
    <property type="project" value="UniProtKB-SubCell"/>
</dbReference>
<dbReference type="GO" id="GO:0019871">
    <property type="term" value="F:sodium channel inhibitor activity"/>
    <property type="evidence" value="ECO:0007669"/>
    <property type="project" value="InterPro"/>
</dbReference>
<evidence type="ECO:0000313" key="3">
    <source>
        <dbReference type="EMBL" id="ADY39516.1"/>
    </source>
</evidence>
<accession>F1CIY5</accession>
<dbReference type="EMBL" id="HQ288091">
    <property type="protein sequence ID" value="ADY39516.1"/>
    <property type="molecule type" value="mRNA"/>
</dbReference>
<dbReference type="Gene3D" id="3.30.30.10">
    <property type="entry name" value="Knottin, scorpion toxin-like"/>
    <property type="match status" value="1"/>
</dbReference>
<keyword evidence="2" id="KW-0964">Secreted</keyword>
<proteinExistence type="evidence at transcript level"/>
<dbReference type="SUPFAM" id="SSF57095">
    <property type="entry name" value="Scorpion toxin-like"/>
    <property type="match status" value="1"/>
</dbReference>